<dbReference type="CDD" id="cd00567">
    <property type="entry name" value="ACAD"/>
    <property type="match status" value="1"/>
</dbReference>
<reference evidence="9 10" key="1">
    <citation type="submission" date="2024-01" db="EMBL/GenBank/DDBJ databases">
        <title>New evidence supports the origin of RcGTA from prophage.</title>
        <authorList>
            <person name="Xu Y."/>
            <person name="Liu B."/>
            <person name="Chen F."/>
        </authorList>
    </citation>
    <scope>NUCLEOTIDE SEQUENCE [LARGE SCALE GENOMIC DNA]</scope>
    <source>
        <strain evidence="9 10">CBW1107-2</strain>
    </source>
</reference>
<dbReference type="Gene3D" id="1.20.140.10">
    <property type="entry name" value="Butyryl-CoA Dehydrogenase, subunit A, domain 3"/>
    <property type="match status" value="1"/>
</dbReference>
<dbReference type="InterPro" id="IPR036250">
    <property type="entry name" value="AcylCo_DH-like_C"/>
</dbReference>
<dbReference type="Proteomes" id="UP001559025">
    <property type="component" value="Unassembled WGS sequence"/>
</dbReference>
<dbReference type="InterPro" id="IPR013786">
    <property type="entry name" value="AcylCoA_DH/ox_N"/>
</dbReference>
<dbReference type="PANTHER" id="PTHR43884:SF12">
    <property type="entry name" value="ISOVALERYL-COA DEHYDROGENASE, MITOCHONDRIAL-RELATED"/>
    <property type="match status" value="1"/>
</dbReference>
<dbReference type="RefSeq" id="WP_368801949.1">
    <property type="nucleotide sequence ID" value="NZ_JAZHFV010000001.1"/>
</dbReference>
<dbReference type="EC" id="1.-.-.-" evidence="9"/>
<dbReference type="SUPFAM" id="SSF56645">
    <property type="entry name" value="Acyl-CoA dehydrogenase NM domain-like"/>
    <property type="match status" value="1"/>
</dbReference>
<keyword evidence="5 9" id="KW-0560">Oxidoreductase</keyword>
<dbReference type="InterPro" id="IPR037069">
    <property type="entry name" value="AcylCoA_DH/ox_N_sf"/>
</dbReference>
<evidence type="ECO:0000256" key="5">
    <source>
        <dbReference type="RuleBase" id="RU362125"/>
    </source>
</evidence>
<evidence type="ECO:0000259" key="6">
    <source>
        <dbReference type="Pfam" id="PF00441"/>
    </source>
</evidence>
<organism evidence="9 10">
    <name type="scientific">Neoaquamicrobium sediminum</name>
    <dbReference type="NCBI Taxonomy" id="1849104"/>
    <lineage>
        <taxon>Bacteria</taxon>
        <taxon>Pseudomonadati</taxon>
        <taxon>Pseudomonadota</taxon>
        <taxon>Alphaproteobacteria</taxon>
        <taxon>Hyphomicrobiales</taxon>
        <taxon>Phyllobacteriaceae</taxon>
        <taxon>Neoaquamicrobium</taxon>
    </lineage>
</organism>
<name>A0ABV3WQW1_9HYPH</name>
<dbReference type="PANTHER" id="PTHR43884">
    <property type="entry name" value="ACYL-COA DEHYDROGENASE"/>
    <property type="match status" value="1"/>
</dbReference>
<proteinExistence type="inferred from homology"/>
<evidence type="ECO:0000259" key="8">
    <source>
        <dbReference type="Pfam" id="PF02771"/>
    </source>
</evidence>
<keyword evidence="3 5" id="KW-0285">Flavoprotein</keyword>
<dbReference type="Gene3D" id="2.40.110.10">
    <property type="entry name" value="Butyryl-CoA Dehydrogenase, subunit A, domain 2"/>
    <property type="match status" value="1"/>
</dbReference>
<sequence>MDFGFTEEQEAIRDSVARICADFDDAYWLQRDREGGFPHDFYDALAREGWLGICTAESSGGAGLGIQEAAIMMRTIAESGAGLSGASAVHINIFGLNPVAVFGTEEQKQRMIRPMAEGREKACFAVTEPNTGLNTTQLKLKAEKRGDRYHVNGQKIWISTAQVADNILLLARTTPLDEVKKATHGLSLFYTKFDRDRIKVREIEKMGRKAVDSNELFFEDFQIPEADLIGEEGRGFEYILHGMNPERILIAAEAVGLGMAAINRATRYAKERIVFNRPIGQNQGIQHPLAKCWAELEAAWMMVMSAAWQYDTGKPAGAAANAAKYLAGEAGFNACETAVMAHGGFGYAKEYHVERYLREVMIPRIAPISPQLCLSYIAERVLGLPKSY</sequence>
<evidence type="ECO:0000259" key="7">
    <source>
        <dbReference type="Pfam" id="PF02770"/>
    </source>
</evidence>
<dbReference type="InterPro" id="IPR009100">
    <property type="entry name" value="AcylCoA_DH/oxidase_NM_dom_sf"/>
</dbReference>
<dbReference type="InterPro" id="IPR009075">
    <property type="entry name" value="AcylCo_DH/oxidase_C"/>
</dbReference>
<dbReference type="GO" id="GO:0016491">
    <property type="term" value="F:oxidoreductase activity"/>
    <property type="evidence" value="ECO:0007669"/>
    <property type="project" value="UniProtKB-KW"/>
</dbReference>
<dbReference type="InterPro" id="IPR006091">
    <property type="entry name" value="Acyl-CoA_Oxase/DH_mid-dom"/>
</dbReference>
<evidence type="ECO:0000313" key="9">
    <source>
        <dbReference type="EMBL" id="MEX4006701.1"/>
    </source>
</evidence>
<feature type="domain" description="Acyl-CoA dehydrogenase/oxidase N-terminal" evidence="8">
    <location>
        <begin position="6"/>
        <end position="118"/>
    </location>
</feature>
<keyword evidence="4 5" id="KW-0274">FAD</keyword>
<dbReference type="Pfam" id="PF00441">
    <property type="entry name" value="Acyl-CoA_dh_1"/>
    <property type="match status" value="1"/>
</dbReference>
<accession>A0ABV3WQW1</accession>
<evidence type="ECO:0000256" key="3">
    <source>
        <dbReference type="ARBA" id="ARBA00022630"/>
    </source>
</evidence>
<dbReference type="Gene3D" id="1.10.540.10">
    <property type="entry name" value="Acyl-CoA dehydrogenase/oxidase, N-terminal domain"/>
    <property type="match status" value="1"/>
</dbReference>
<evidence type="ECO:0000256" key="1">
    <source>
        <dbReference type="ARBA" id="ARBA00001974"/>
    </source>
</evidence>
<feature type="domain" description="Acyl-CoA oxidase/dehydrogenase middle" evidence="7">
    <location>
        <begin position="123"/>
        <end position="220"/>
    </location>
</feature>
<evidence type="ECO:0000256" key="2">
    <source>
        <dbReference type="ARBA" id="ARBA00009347"/>
    </source>
</evidence>
<gene>
    <name evidence="9" type="ORF">V1479_05250</name>
</gene>
<dbReference type="Pfam" id="PF02771">
    <property type="entry name" value="Acyl-CoA_dh_N"/>
    <property type="match status" value="1"/>
</dbReference>
<comment type="cofactor">
    <cofactor evidence="1 5">
        <name>FAD</name>
        <dbReference type="ChEBI" id="CHEBI:57692"/>
    </cofactor>
</comment>
<keyword evidence="10" id="KW-1185">Reference proteome</keyword>
<feature type="domain" description="Acyl-CoA dehydrogenase/oxidase C-terminal" evidence="6">
    <location>
        <begin position="233"/>
        <end position="366"/>
    </location>
</feature>
<evidence type="ECO:0000313" key="10">
    <source>
        <dbReference type="Proteomes" id="UP001559025"/>
    </source>
</evidence>
<dbReference type="InterPro" id="IPR046373">
    <property type="entry name" value="Acyl-CoA_Oxase/DH_mid-dom_sf"/>
</dbReference>
<dbReference type="EMBL" id="JAZHFV010000001">
    <property type="protein sequence ID" value="MEX4006701.1"/>
    <property type="molecule type" value="Genomic_DNA"/>
</dbReference>
<protein>
    <submittedName>
        <fullName evidence="9">Acyl-CoA dehydrogenase family protein</fullName>
        <ecNumber evidence="9">1.-.-.-</ecNumber>
    </submittedName>
</protein>
<dbReference type="Pfam" id="PF02770">
    <property type="entry name" value="Acyl-CoA_dh_M"/>
    <property type="match status" value="1"/>
</dbReference>
<dbReference type="SUPFAM" id="SSF47203">
    <property type="entry name" value="Acyl-CoA dehydrogenase C-terminal domain-like"/>
    <property type="match status" value="1"/>
</dbReference>
<comment type="similarity">
    <text evidence="2 5">Belongs to the acyl-CoA dehydrogenase family.</text>
</comment>
<evidence type="ECO:0000256" key="4">
    <source>
        <dbReference type="ARBA" id="ARBA00022827"/>
    </source>
</evidence>
<comment type="caution">
    <text evidence="9">The sequence shown here is derived from an EMBL/GenBank/DDBJ whole genome shotgun (WGS) entry which is preliminary data.</text>
</comment>